<organism evidence="2">
    <name type="scientific">uncultured Gemmatimonadaceae bacterium</name>
    <dbReference type="NCBI Taxonomy" id="246130"/>
    <lineage>
        <taxon>Bacteria</taxon>
        <taxon>Pseudomonadati</taxon>
        <taxon>Gemmatimonadota</taxon>
        <taxon>Gemmatimonadia</taxon>
        <taxon>Gemmatimonadales</taxon>
        <taxon>Gemmatimonadaceae</taxon>
        <taxon>environmental samples</taxon>
    </lineage>
</organism>
<dbReference type="AlphaFoldDB" id="A0A6J4KQ35"/>
<proteinExistence type="predicted"/>
<feature type="region of interest" description="Disordered" evidence="1">
    <location>
        <begin position="1"/>
        <end position="198"/>
    </location>
</feature>
<sequence>AADPRLAHGAPPARALRRARRHRRDRELLPALPGGHRGRLRELPRRARAGEPSRLARRHLVRQRRGRDGGVRPRPPLRRRVALGSIRRRRGRGARACALRPVRRVGARAQPLRPRGARDRRAPRRRAPRPAGPRRARDRCGVGGLVRRHHLPRVPRGRRLGRPAAVDGQRRPRRGDRRGRARGARRGGLARAAPPPRL</sequence>
<evidence type="ECO:0000256" key="1">
    <source>
        <dbReference type="SAM" id="MobiDB-lite"/>
    </source>
</evidence>
<protein>
    <submittedName>
        <fullName evidence="2">Uncharacterized protein</fullName>
    </submittedName>
</protein>
<feature type="non-terminal residue" evidence="2">
    <location>
        <position position="1"/>
    </location>
</feature>
<gene>
    <name evidence="2" type="ORF">AVDCRST_MAG11-1501</name>
</gene>
<feature type="compositionally biased region" description="Basic residues" evidence="1">
    <location>
        <begin position="75"/>
        <end position="93"/>
    </location>
</feature>
<feature type="compositionally biased region" description="Basic and acidic residues" evidence="1">
    <location>
        <begin position="40"/>
        <end position="51"/>
    </location>
</feature>
<dbReference type="EMBL" id="CADCTU010000337">
    <property type="protein sequence ID" value="CAA9310989.1"/>
    <property type="molecule type" value="Genomic_DNA"/>
</dbReference>
<name>A0A6J4KQ35_9BACT</name>
<feature type="compositionally biased region" description="Basic residues" evidence="1">
    <location>
        <begin position="171"/>
        <end position="185"/>
    </location>
</feature>
<feature type="non-terminal residue" evidence="2">
    <location>
        <position position="198"/>
    </location>
</feature>
<evidence type="ECO:0000313" key="2">
    <source>
        <dbReference type="EMBL" id="CAA9310989.1"/>
    </source>
</evidence>
<accession>A0A6J4KQ35</accession>
<feature type="compositionally biased region" description="Basic residues" evidence="1">
    <location>
        <begin position="121"/>
        <end position="137"/>
    </location>
</feature>
<reference evidence="2" key="1">
    <citation type="submission" date="2020-02" db="EMBL/GenBank/DDBJ databases">
        <authorList>
            <person name="Meier V. D."/>
        </authorList>
    </citation>
    <scope>NUCLEOTIDE SEQUENCE</scope>
    <source>
        <strain evidence="2">AVDCRST_MAG11</strain>
    </source>
</reference>
<feature type="compositionally biased region" description="Basic residues" evidence="1">
    <location>
        <begin position="146"/>
        <end position="161"/>
    </location>
</feature>
<feature type="compositionally biased region" description="Basic residues" evidence="1">
    <location>
        <begin position="55"/>
        <end position="65"/>
    </location>
</feature>
<feature type="compositionally biased region" description="Basic residues" evidence="1">
    <location>
        <begin position="15"/>
        <end position="24"/>
    </location>
</feature>